<evidence type="ECO:0000313" key="15">
    <source>
        <dbReference type="Proteomes" id="UP001566132"/>
    </source>
</evidence>
<dbReference type="GO" id="GO:0046872">
    <property type="term" value="F:metal ion binding"/>
    <property type="evidence" value="ECO:0007669"/>
    <property type="project" value="UniProtKB-KW"/>
</dbReference>
<keyword evidence="6" id="KW-0963">Cytoplasm</keyword>
<evidence type="ECO:0000256" key="7">
    <source>
        <dbReference type="ARBA" id="ARBA00022722"/>
    </source>
</evidence>
<organism evidence="14 15">
    <name type="scientific">Hypothenemus hampei</name>
    <name type="common">Coffee berry borer</name>
    <dbReference type="NCBI Taxonomy" id="57062"/>
    <lineage>
        <taxon>Eukaryota</taxon>
        <taxon>Metazoa</taxon>
        <taxon>Ecdysozoa</taxon>
        <taxon>Arthropoda</taxon>
        <taxon>Hexapoda</taxon>
        <taxon>Insecta</taxon>
        <taxon>Pterygota</taxon>
        <taxon>Neoptera</taxon>
        <taxon>Endopterygota</taxon>
        <taxon>Coleoptera</taxon>
        <taxon>Polyphaga</taxon>
        <taxon>Cucujiformia</taxon>
        <taxon>Curculionidae</taxon>
        <taxon>Scolytinae</taxon>
        <taxon>Hypothenemus</taxon>
    </lineage>
</organism>
<evidence type="ECO:0000256" key="9">
    <source>
        <dbReference type="ARBA" id="ARBA00022801"/>
    </source>
</evidence>
<comment type="cofactor">
    <cofactor evidence="1">
        <name>a divalent metal cation</name>
        <dbReference type="ChEBI" id="CHEBI:60240"/>
    </cofactor>
</comment>
<evidence type="ECO:0000256" key="2">
    <source>
        <dbReference type="ARBA" id="ARBA00004123"/>
    </source>
</evidence>
<keyword evidence="8" id="KW-0479">Metal-binding</keyword>
<dbReference type="GO" id="GO:0004518">
    <property type="term" value="F:nuclease activity"/>
    <property type="evidence" value="ECO:0007669"/>
    <property type="project" value="UniProtKB-KW"/>
</dbReference>
<dbReference type="AlphaFoldDB" id="A0ABD1E2V6"/>
<dbReference type="InterPro" id="IPR045249">
    <property type="entry name" value="HARBI1-like"/>
</dbReference>
<evidence type="ECO:0000313" key="14">
    <source>
        <dbReference type="EMBL" id="KAL1488994.1"/>
    </source>
</evidence>
<dbReference type="InterPro" id="IPR027806">
    <property type="entry name" value="HARBI1_dom"/>
</dbReference>
<keyword evidence="15" id="KW-1185">Reference proteome</keyword>
<dbReference type="PANTHER" id="PTHR22930:SF286">
    <property type="entry name" value="NUCLEASE HARBI1"/>
    <property type="match status" value="1"/>
</dbReference>
<evidence type="ECO:0000256" key="8">
    <source>
        <dbReference type="ARBA" id="ARBA00022723"/>
    </source>
</evidence>
<evidence type="ECO:0000256" key="4">
    <source>
        <dbReference type="ARBA" id="ARBA00006958"/>
    </source>
</evidence>
<comment type="function">
    <text evidence="12">Transposase-derived protein that may have nuclease activity. Does not have transposase activity.</text>
</comment>
<keyword evidence="10" id="KW-0539">Nucleus</keyword>
<dbReference type="GO" id="GO:0016787">
    <property type="term" value="F:hydrolase activity"/>
    <property type="evidence" value="ECO:0007669"/>
    <property type="project" value="UniProtKB-KW"/>
</dbReference>
<dbReference type="InterPro" id="IPR026103">
    <property type="entry name" value="HARBI1_animal"/>
</dbReference>
<name>A0ABD1E2V6_HYPHA</name>
<dbReference type="Proteomes" id="UP001566132">
    <property type="component" value="Unassembled WGS sequence"/>
</dbReference>
<dbReference type="PRINTS" id="PR02086">
    <property type="entry name" value="PUTNUCHARBI1"/>
</dbReference>
<dbReference type="PANTHER" id="PTHR22930">
    <property type="match status" value="1"/>
</dbReference>
<keyword evidence="9" id="KW-0378">Hydrolase</keyword>
<evidence type="ECO:0000256" key="6">
    <source>
        <dbReference type="ARBA" id="ARBA00022490"/>
    </source>
</evidence>
<sequence length="292" mass="32965">MLCPLVEETLLKPSNRGLPLLPIHQLLVTLRYYATGNFQLVSGDLLGISQPTISRIIKRVSETIASNLRQYVRFPEDSHGNMLKFYTYRQFPNVSSCIDGTHIPIKNPGGNIGEVFRNRKRIFSINVQVACGPNLEIMDIVARYPGSMHDNTIFARSVLRIRYENRKIPGVILGDNGYGNTQFLFTPVLNPRTRAEENYNRAHKGTRNIIERCFGVWKGRFLCLREGLTTNLQTSVTIICATAVLHNIALLENEDFEEDPEVDPINDILIENDAGNGVAHRNAFILTHFGNN</sequence>
<comment type="subcellular location">
    <subcellularLocation>
        <location evidence="3">Cytoplasm</location>
    </subcellularLocation>
    <subcellularLocation>
        <location evidence="2">Nucleus</location>
    </subcellularLocation>
</comment>
<evidence type="ECO:0000259" key="13">
    <source>
        <dbReference type="Pfam" id="PF13359"/>
    </source>
</evidence>
<dbReference type="GO" id="GO:0005737">
    <property type="term" value="C:cytoplasm"/>
    <property type="evidence" value="ECO:0007669"/>
    <property type="project" value="UniProtKB-SubCell"/>
</dbReference>
<gene>
    <name evidence="14" type="ORF">ABEB36_014773</name>
</gene>
<evidence type="ECO:0000256" key="3">
    <source>
        <dbReference type="ARBA" id="ARBA00004496"/>
    </source>
</evidence>
<accession>A0ABD1E2V6</accession>
<comment type="similarity">
    <text evidence="4">Belongs to the HARBI1 family.</text>
</comment>
<protein>
    <recommendedName>
        <fullName evidence="5">Putative nuclease HARBI1</fullName>
    </recommendedName>
    <alternativeName>
        <fullName evidence="11">Harbinger transposase-derived nuclease</fullName>
    </alternativeName>
</protein>
<dbReference type="EMBL" id="JBDJPC010000013">
    <property type="protein sequence ID" value="KAL1488994.1"/>
    <property type="molecule type" value="Genomic_DNA"/>
</dbReference>
<evidence type="ECO:0000256" key="12">
    <source>
        <dbReference type="ARBA" id="ARBA00045850"/>
    </source>
</evidence>
<reference evidence="14 15" key="1">
    <citation type="submission" date="2024-05" db="EMBL/GenBank/DDBJ databases">
        <title>Genetic variation in Jamaican populations of the coffee berry borer (Hypothenemus hampei).</title>
        <authorList>
            <person name="Errbii M."/>
            <person name="Myrie A."/>
        </authorList>
    </citation>
    <scope>NUCLEOTIDE SEQUENCE [LARGE SCALE GENOMIC DNA]</scope>
    <source>
        <strain evidence="14">JA-Hopewell-2020-01-JO</strain>
        <tissue evidence="14">Whole body</tissue>
    </source>
</reference>
<proteinExistence type="inferred from homology"/>
<feature type="domain" description="DDE Tnp4" evidence="13">
    <location>
        <begin position="98"/>
        <end position="247"/>
    </location>
</feature>
<evidence type="ECO:0000256" key="1">
    <source>
        <dbReference type="ARBA" id="ARBA00001968"/>
    </source>
</evidence>
<evidence type="ECO:0000256" key="10">
    <source>
        <dbReference type="ARBA" id="ARBA00023242"/>
    </source>
</evidence>
<dbReference type="GO" id="GO:0005634">
    <property type="term" value="C:nucleus"/>
    <property type="evidence" value="ECO:0007669"/>
    <property type="project" value="UniProtKB-SubCell"/>
</dbReference>
<comment type="caution">
    <text evidence="14">The sequence shown here is derived from an EMBL/GenBank/DDBJ whole genome shotgun (WGS) entry which is preliminary data.</text>
</comment>
<evidence type="ECO:0000256" key="11">
    <source>
        <dbReference type="ARBA" id="ARBA00030126"/>
    </source>
</evidence>
<keyword evidence="7" id="KW-0540">Nuclease</keyword>
<evidence type="ECO:0000256" key="5">
    <source>
        <dbReference type="ARBA" id="ARBA00015519"/>
    </source>
</evidence>
<dbReference type="Pfam" id="PF13359">
    <property type="entry name" value="DDE_Tnp_4"/>
    <property type="match status" value="1"/>
</dbReference>